<feature type="transmembrane region" description="Helical" evidence="1">
    <location>
        <begin position="255"/>
        <end position="276"/>
    </location>
</feature>
<keyword evidence="1" id="KW-0812">Transmembrane</keyword>
<dbReference type="SUPFAM" id="SSF103473">
    <property type="entry name" value="MFS general substrate transporter"/>
    <property type="match status" value="1"/>
</dbReference>
<dbReference type="InterPro" id="IPR020846">
    <property type="entry name" value="MFS_dom"/>
</dbReference>
<feature type="transmembrane region" description="Helical" evidence="1">
    <location>
        <begin position="312"/>
        <end position="333"/>
    </location>
</feature>
<dbReference type="EMBL" id="FAXA01000346">
    <property type="protein sequence ID" value="CUV03038.1"/>
    <property type="molecule type" value="Genomic_DNA"/>
</dbReference>
<feature type="transmembrane region" description="Helical" evidence="1">
    <location>
        <begin position="93"/>
        <end position="114"/>
    </location>
</feature>
<protein>
    <submittedName>
        <fullName evidence="3">Transporter, putative</fullName>
    </submittedName>
</protein>
<sequence>MVILAVAQIVGQSISMAAGIMVAPLNDPDGGFGWNMGLIGAALAVYYLCGALVSPITGILGDRYGARPMMLACGILYAVSMVLIGTVTELWQFFLYFGVLLSVTQSLAMVPILASVNGWFKQRLGLATGLLWASGGVGAAAVAPGIAGLLDAFGWQTTFTVIGLGGGGTLAVLTFFFHSKPADLNTTAFGSIAGDPPEIFLGKEIERLRLKVFNKAMRRTRAFWNLPTIHGLGCAGHGIVLIYSIPLAIEQGVSLGAASFILALISVFSIVGRFMAPILAERMGAKPVMMTALFVQGVTVLVLFWAHDAYAFYLFAILFGLGFGGEMSAYLVVNRQYFGSGPLATLYGFEMMGALIGHATATVLGGLAIYATGSFNPALAMSMFFSFTGVLVIYSMESGKKILIPDWESGLPPEARTTQKIAEQATRAALIEQMDSD</sequence>
<feature type="transmembrane region" description="Helical" evidence="1">
    <location>
        <begin position="126"/>
        <end position="147"/>
    </location>
</feature>
<evidence type="ECO:0000313" key="3">
    <source>
        <dbReference type="EMBL" id="CUV03038.1"/>
    </source>
</evidence>
<accession>A0A160VAN4</accession>
<feature type="transmembrane region" description="Helical" evidence="1">
    <location>
        <begin position="223"/>
        <end position="249"/>
    </location>
</feature>
<organism evidence="3">
    <name type="scientific">hydrothermal vent metagenome</name>
    <dbReference type="NCBI Taxonomy" id="652676"/>
    <lineage>
        <taxon>unclassified sequences</taxon>
        <taxon>metagenomes</taxon>
        <taxon>ecological metagenomes</taxon>
    </lineage>
</organism>
<keyword evidence="1" id="KW-1133">Transmembrane helix</keyword>
<dbReference type="PANTHER" id="PTHR11360">
    <property type="entry name" value="MONOCARBOXYLATE TRANSPORTER"/>
    <property type="match status" value="1"/>
</dbReference>
<feature type="transmembrane region" description="Helical" evidence="1">
    <location>
        <begin position="33"/>
        <end position="57"/>
    </location>
</feature>
<dbReference type="Pfam" id="PF07690">
    <property type="entry name" value="MFS_1"/>
    <property type="match status" value="1"/>
</dbReference>
<reference evidence="3" key="1">
    <citation type="submission" date="2015-10" db="EMBL/GenBank/DDBJ databases">
        <authorList>
            <person name="Gilbert D.G."/>
        </authorList>
    </citation>
    <scope>NUCLEOTIDE SEQUENCE</scope>
</reference>
<dbReference type="InterPro" id="IPR050327">
    <property type="entry name" value="Proton-linked_MCT"/>
</dbReference>
<gene>
    <name evidence="3" type="ORF">MGWOODY_Clf972</name>
</gene>
<feature type="domain" description="Major facilitator superfamily (MFS) profile" evidence="2">
    <location>
        <begin position="1"/>
        <end position="401"/>
    </location>
</feature>
<feature type="transmembrane region" description="Helical" evidence="1">
    <location>
        <begin position="288"/>
        <end position="306"/>
    </location>
</feature>
<feature type="transmembrane region" description="Helical" evidence="1">
    <location>
        <begin position="153"/>
        <end position="177"/>
    </location>
</feature>
<dbReference type="Gene3D" id="1.20.1250.20">
    <property type="entry name" value="MFS general substrate transporter like domains"/>
    <property type="match status" value="2"/>
</dbReference>
<dbReference type="PANTHER" id="PTHR11360:SF290">
    <property type="entry name" value="MONOCARBOXYLATE MFS PERMEASE"/>
    <property type="match status" value="1"/>
</dbReference>
<proteinExistence type="predicted"/>
<feature type="transmembrane region" description="Helical" evidence="1">
    <location>
        <begin position="345"/>
        <end position="371"/>
    </location>
</feature>
<name>A0A160VAN4_9ZZZZ</name>
<dbReference type="PROSITE" id="PS50850">
    <property type="entry name" value="MFS"/>
    <property type="match status" value="1"/>
</dbReference>
<dbReference type="GO" id="GO:0022857">
    <property type="term" value="F:transmembrane transporter activity"/>
    <property type="evidence" value="ECO:0007669"/>
    <property type="project" value="InterPro"/>
</dbReference>
<evidence type="ECO:0000256" key="1">
    <source>
        <dbReference type="SAM" id="Phobius"/>
    </source>
</evidence>
<dbReference type="AlphaFoldDB" id="A0A160VAN4"/>
<feature type="transmembrane region" description="Helical" evidence="1">
    <location>
        <begin position="377"/>
        <end position="394"/>
    </location>
</feature>
<dbReference type="InterPro" id="IPR036259">
    <property type="entry name" value="MFS_trans_sf"/>
</dbReference>
<feature type="transmembrane region" description="Helical" evidence="1">
    <location>
        <begin position="69"/>
        <end position="87"/>
    </location>
</feature>
<dbReference type="InterPro" id="IPR011701">
    <property type="entry name" value="MFS"/>
</dbReference>
<keyword evidence="1" id="KW-0472">Membrane</keyword>
<evidence type="ECO:0000259" key="2">
    <source>
        <dbReference type="PROSITE" id="PS50850"/>
    </source>
</evidence>